<comment type="caution">
    <text evidence="1">The sequence shown here is derived from an EMBL/GenBank/DDBJ whole genome shotgun (WGS) entry which is preliminary data.</text>
</comment>
<proteinExistence type="predicted"/>
<sequence length="178" mass="19778">MGPLQRGASQVTYQPENSVSSKVLWNPCWVGVYIRVPEEAKVAVIDVMMDTLGADRVYSVIGRRIVSRGYCDGIVTALRWCCDGTAMVAGENTIENHTIPFSFLLSLCWVLLYNVGRRREWQSITGTTPDLWFSTITIQLGMQQSAVTSAFGMPCLCPQSAAFFLMPLAMAVFFSFEI</sequence>
<accession>A0A834SEC2</accession>
<organism evidence="1 2">
    <name type="scientific">Senna tora</name>
    <dbReference type="NCBI Taxonomy" id="362788"/>
    <lineage>
        <taxon>Eukaryota</taxon>
        <taxon>Viridiplantae</taxon>
        <taxon>Streptophyta</taxon>
        <taxon>Embryophyta</taxon>
        <taxon>Tracheophyta</taxon>
        <taxon>Spermatophyta</taxon>
        <taxon>Magnoliopsida</taxon>
        <taxon>eudicotyledons</taxon>
        <taxon>Gunneridae</taxon>
        <taxon>Pentapetalae</taxon>
        <taxon>rosids</taxon>
        <taxon>fabids</taxon>
        <taxon>Fabales</taxon>
        <taxon>Fabaceae</taxon>
        <taxon>Caesalpinioideae</taxon>
        <taxon>Cassia clade</taxon>
        <taxon>Senna</taxon>
    </lineage>
</organism>
<name>A0A834SEC2_9FABA</name>
<keyword evidence="2" id="KW-1185">Reference proteome</keyword>
<reference evidence="1" key="1">
    <citation type="submission" date="2020-09" db="EMBL/GenBank/DDBJ databases">
        <title>Genome-Enabled Discovery of Anthraquinone Biosynthesis in Senna tora.</title>
        <authorList>
            <person name="Kang S.-H."/>
            <person name="Pandey R.P."/>
            <person name="Lee C.-M."/>
            <person name="Sim J.-S."/>
            <person name="Jeong J.-T."/>
            <person name="Choi B.-S."/>
            <person name="Jung M."/>
            <person name="Ginzburg D."/>
            <person name="Zhao K."/>
            <person name="Won S.Y."/>
            <person name="Oh T.-J."/>
            <person name="Yu Y."/>
            <person name="Kim N.-H."/>
            <person name="Lee O.R."/>
            <person name="Lee T.-H."/>
            <person name="Bashyal P."/>
            <person name="Kim T.-S."/>
            <person name="Lee W.-H."/>
            <person name="Kawkins C."/>
            <person name="Kim C.-K."/>
            <person name="Kim J.S."/>
            <person name="Ahn B.O."/>
            <person name="Rhee S.Y."/>
            <person name="Sohng J.K."/>
        </authorList>
    </citation>
    <scope>NUCLEOTIDE SEQUENCE</scope>
    <source>
        <tissue evidence="1">Leaf</tissue>
    </source>
</reference>
<evidence type="ECO:0000313" key="2">
    <source>
        <dbReference type="Proteomes" id="UP000634136"/>
    </source>
</evidence>
<protein>
    <submittedName>
        <fullName evidence="1">Uncharacterized protein</fullName>
    </submittedName>
</protein>
<dbReference type="AlphaFoldDB" id="A0A834SEC2"/>
<dbReference type="Proteomes" id="UP000634136">
    <property type="component" value="Unassembled WGS sequence"/>
</dbReference>
<gene>
    <name evidence="1" type="ORF">G2W53_040602</name>
</gene>
<evidence type="ECO:0000313" key="1">
    <source>
        <dbReference type="EMBL" id="KAF7801491.1"/>
    </source>
</evidence>
<dbReference type="EMBL" id="JAAIUW010000013">
    <property type="protein sequence ID" value="KAF7801491.1"/>
    <property type="molecule type" value="Genomic_DNA"/>
</dbReference>